<accession>A0A1Y4QJC0</accession>
<protein>
    <recommendedName>
        <fullName evidence="1">Transposase IS66 central domain-containing protein</fullName>
    </recommendedName>
</protein>
<dbReference type="PANTHER" id="PTHR33678">
    <property type="entry name" value="BLL1576 PROTEIN"/>
    <property type="match status" value="1"/>
</dbReference>
<gene>
    <name evidence="2" type="ORF">B5E91_06095</name>
</gene>
<evidence type="ECO:0000259" key="1">
    <source>
        <dbReference type="Pfam" id="PF03050"/>
    </source>
</evidence>
<dbReference type="PANTHER" id="PTHR33678:SF1">
    <property type="entry name" value="BLL1576 PROTEIN"/>
    <property type="match status" value="1"/>
</dbReference>
<reference evidence="3" key="1">
    <citation type="submission" date="2017-04" db="EMBL/GenBank/DDBJ databases">
        <title>Function of individual gut microbiota members based on whole genome sequencing of pure cultures obtained from chicken caecum.</title>
        <authorList>
            <person name="Medvecky M."/>
            <person name="Cejkova D."/>
            <person name="Polansky O."/>
            <person name="Karasova D."/>
            <person name="Kubasova T."/>
            <person name="Cizek A."/>
            <person name="Rychlik I."/>
        </authorList>
    </citation>
    <scope>NUCLEOTIDE SEQUENCE [LARGE SCALE GENOMIC DNA]</scope>
    <source>
        <strain evidence="3">An149</strain>
    </source>
</reference>
<dbReference type="InterPro" id="IPR004291">
    <property type="entry name" value="Transposase_IS66_central"/>
</dbReference>
<evidence type="ECO:0000313" key="2">
    <source>
        <dbReference type="EMBL" id="OUQ05220.1"/>
    </source>
</evidence>
<organism evidence="2 3">
    <name type="scientific">Thomasclavelia spiroformis</name>
    <dbReference type="NCBI Taxonomy" id="29348"/>
    <lineage>
        <taxon>Bacteria</taxon>
        <taxon>Bacillati</taxon>
        <taxon>Bacillota</taxon>
        <taxon>Erysipelotrichia</taxon>
        <taxon>Erysipelotrichales</taxon>
        <taxon>Coprobacillaceae</taxon>
        <taxon>Thomasclavelia</taxon>
    </lineage>
</organism>
<proteinExistence type="predicted"/>
<dbReference type="EMBL" id="NFLB01000006">
    <property type="protein sequence ID" value="OUQ05220.1"/>
    <property type="molecule type" value="Genomic_DNA"/>
</dbReference>
<dbReference type="Proteomes" id="UP000196258">
    <property type="component" value="Unassembled WGS sequence"/>
</dbReference>
<comment type="caution">
    <text evidence="2">The sequence shown here is derived from an EMBL/GenBank/DDBJ whole genome shotgun (WGS) entry which is preliminary data.</text>
</comment>
<sequence length="181" mass="21354">MVVFIYENTRGHEHAQKHLEGYHHILQTDGYQAYEKLEGITHVGCWAHCRRKYKEALDSAPAGVDLKQTASYRLFHKINKLFQIEKENADRSYEEIRQIRQVQSKPLVDDFFEDVRECAKVAVDKTKLSEALKYSINQEEKLRVYLEDGRIEISNNRAENAIRPFCVGRRYVLNLFMCLRM</sequence>
<evidence type="ECO:0000313" key="3">
    <source>
        <dbReference type="Proteomes" id="UP000196258"/>
    </source>
</evidence>
<dbReference type="Pfam" id="PF03050">
    <property type="entry name" value="DDE_Tnp_IS66"/>
    <property type="match status" value="1"/>
</dbReference>
<dbReference type="InterPro" id="IPR052344">
    <property type="entry name" value="Transposase-related"/>
</dbReference>
<name>A0A1Y4QJC0_9FIRM</name>
<dbReference type="AlphaFoldDB" id="A0A1Y4QJC0"/>
<feature type="domain" description="Transposase IS66 central" evidence="1">
    <location>
        <begin position="1"/>
        <end position="173"/>
    </location>
</feature>
<dbReference type="RefSeq" id="WP_087256077.1">
    <property type="nucleotide sequence ID" value="NZ_NFLB01000006.1"/>
</dbReference>